<dbReference type="InterPro" id="IPR008266">
    <property type="entry name" value="Tyr_kinase_AS"/>
</dbReference>
<dbReference type="PROSITE" id="PS50011">
    <property type="entry name" value="PROTEIN_KINASE_DOM"/>
    <property type="match status" value="1"/>
</dbReference>
<dbReference type="InterPro" id="IPR000719">
    <property type="entry name" value="Prot_kinase_dom"/>
</dbReference>
<evidence type="ECO:0000259" key="1">
    <source>
        <dbReference type="PROSITE" id="PS50011"/>
    </source>
</evidence>
<accession>A0A125W5A4</accession>
<protein>
    <recommendedName>
        <fullName evidence="1">Protein kinase domain-containing protein</fullName>
    </recommendedName>
</protein>
<dbReference type="GO" id="GO:0004672">
    <property type="term" value="F:protein kinase activity"/>
    <property type="evidence" value="ECO:0007669"/>
    <property type="project" value="InterPro"/>
</dbReference>
<dbReference type="PANTHER" id="PTHR24362:SF309">
    <property type="entry name" value="PROTEIN KINASE DOMAIN-CONTAINING PROTEIN"/>
    <property type="match status" value="1"/>
</dbReference>
<dbReference type="AlphaFoldDB" id="A0A125W5A4"/>
<feature type="domain" description="Protein kinase" evidence="1">
    <location>
        <begin position="153"/>
        <end position="393"/>
    </location>
</feature>
<dbReference type="PANTHER" id="PTHR24362">
    <property type="entry name" value="SERINE/THREONINE-PROTEIN KINASE NEK"/>
    <property type="match status" value="1"/>
</dbReference>
<gene>
    <name evidence="2" type="ORF">HMPREF9498_01882</name>
</gene>
<dbReference type="InterPro" id="IPR011009">
    <property type="entry name" value="Kinase-like_dom_sf"/>
</dbReference>
<dbReference type="Proteomes" id="UP000004846">
    <property type="component" value="Unassembled WGS sequence"/>
</dbReference>
<evidence type="ECO:0000313" key="2">
    <source>
        <dbReference type="EMBL" id="EFM82467.1"/>
    </source>
</evidence>
<dbReference type="Gene3D" id="1.10.510.10">
    <property type="entry name" value="Transferase(Phosphotransferase) domain 1"/>
    <property type="match status" value="1"/>
</dbReference>
<dbReference type="SUPFAM" id="SSF56112">
    <property type="entry name" value="Protein kinase-like (PK-like)"/>
    <property type="match status" value="1"/>
</dbReference>
<dbReference type="HOGENOM" id="CLU_697652_0_0_9"/>
<evidence type="ECO:0000313" key="3">
    <source>
        <dbReference type="Proteomes" id="UP000004846"/>
    </source>
</evidence>
<name>A0A125W5A4_ENTFL</name>
<dbReference type="EMBL" id="AEBR01000063">
    <property type="protein sequence ID" value="EFM82467.1"/>
    <property type="molecule type" value="Genomic_DNA"/>
</dbReference>
<comment type="caution">
    <text evidence="2">The sequence shown here is derived from an EMBL/GenBank/DDBJ whole genome shotgun (WGS) entry which is preliminary data.</text>
</comment>
<dbReference type="RefSeq" id="WP_002402279.1">
    <property type="nucleotide sequence ID" value="NZ_GL454461.1"/>
</dbReference>
<dbReference type="CDD" id="cd00180">
    <property type="entry name" value="PKc"/>
    <property type="match status" value="1"/>
</dbReference>
<organism evidence="2 3">
    <name type="scientific">Enterococcus faecalis TX4248</name>
    <dbReference type="NCBI Taxonomy" id="749495"/>
    <lineage>
        <taxon>Bacteria</taxon>
        <taxon>Bacillati</taxon>
        <taxon>Bacillota</taxon>
        <taxon>Bacilli</taxon>
        <taxon>Lactobacillales</taxon>
        <taxon>Enterococcaceae</taxon>
        <taxon>Enterococcus</taxon>
    </lineage>
</organism>
<dbReference type="GO" id="GO:0005524">
    <property type="term" value="F:ATP binding"/>
    <property type="evidence" value="ECO:0007669"/>
    <property type="project" value="InterPro"/>
</dbReference>
<sequence length="393" mass="46693">MNVDYILDENVDFFKDFSNKVMGQLTEERLYENVEDERLRFCFAVFQNQFNSLLSFLNEKAKYNNHFNADPSRDLIILIDKYEELEHALSKTDFAFKLMDEYVETVRFIQPYLNNSGGSAIPEDYQLLNIVKYEPIIYFEKQIEIVKENNSLYSSLKLVNSGSYAMVYKFKDTFYNQIFALKRARRELTSAELIRFKKEFENMKNMDSLYVLKVYSYNDDANEFIMEYVKQTLKEYIDSNNTKLQLFERKRLVTQLFNAFKYIHSKEIFHRDISLSNILVKEYDDKTIILKVCDFGYLKDSDSTLTRQNTEFQGSLNDPQLKIMGADKYTIQHEIYALAQVVFYIMTGRKNLNNNKNKEVEKFIDSGMNADLSKRVKTLEELKEVFLKTDWSR</sequence>
<reference evidence="2 3" key="1">
    <citation type="submission" date="2010-07" db="EMBL/GenBank/DDBJ databases">
        <authorList>
            <person name="Sid Ahmed O."/>
        </authorList>
    </citation>
    <scope>NUCLEOTIDE SEQUENCE [LARGE SCALE GENOMIC DNA]</scope>
    <source>
        <strain evidence="2 3">TX4248</strain>
    </source>
</reference>
<proteinExistence type="predicted"/>
<dbReference type="Pfam" id="PF00069">
    <property type="entry name" value="Pkinase"/>
    <property type="match status" value="1"/>
</dbReference>
<dbReference type="PROSITE" id="PS00109">
    <property type="entry name" value="PROTEIN_KINASE_TYR"/>
    <property type="match status" value="1"/>
</dbReference>